<sequence>MASKNSKLSVSVAAALVALVVVVGAVVTAAAGGEDQYYGGGARAADGCEPGQGVVPKDPLPGCRAYLLRRCAGGDPPGVRARCCHQLREVAPRCRCDALRAMVEVLVEEEEAPPACNKGAMAAIAEGLPGRGECDLDTRAGADDGGSRRCHLKPEKKTDKEKETEDGKQTEDQNSGVPDDLQDVDPAESRLGRGLRAKKINTRVAGPMWAK</sequence>
<organism evidence="7 8">
    <name type="scientific">Oryza rufipogon</name>
    <name type="common">Brownbeard rice</name>
    <name type="synonym">Asian wild rice</name>
    <dbReference type="NCBI Taxonomy" id="4529"/>
    <lineage>
        <taxon>Eukaryota</taxon>
        <taxon>Viridiplantae</taxon>
        <taxon>Streptophyta</taxon>
        <taxon>Embryophyta</taxon>
        <taxon>Tracheophyta</taxon>
        <taxon>Spermatophyta</taxon>
        <taxon>Magnoliopsida</taxon>
        <taxon>Liliopsida</taxon>
        <taxon>Poales</taxon>
        <taxon>Poaceae</taxon>
        <taxon>BOP clade</taxon>
        <taxon>Oryzoideae</taxon>
        <taxon>Oryzeae</taxon>
        <taxon>Oryzinae</taxon>
        <taxon>Oryza</taxon>
    </lineage>
</organism>
<dbReference type="GO" id="GO:0019863">
    <property type="term" value="F:IgE binding"/>
    <property type="evidence" value="ECO:0007669"/>
    <property type="project" value="UniProtKB-ARBA"/>
</dbReference>
<feature type="signal peptide" evidence="5">
    <location>
        <begin position="1"/>
        <end position="25"/>
    </location>
</feature>
<evidence type="ECO:0000313" key="7">
    <source>
        <dbReference type="EnsemblPlants" id="ORUFI07G07240.1"/>
    </source>
</evidence>
<keyword evidence="5" id="KW-0732">Signal</keyword>
<dbReference type="InterPro" id="IPR016140">
    <property type="entry name" value="Bifunc_inhib/LTP/seed_store"/>
</dbReference>
<feature type="compositionally biased region" description="Basic and acidic residues" evidence="4">
    <location>
        <begin position="136"/>
        <end position="171"/>
    </location>
</feature>
<dbReference type="CDD" id="cd00261">
    <property type="entry name" value="AAI_SS"/>
    <property type="match status" value="1"/>
</dbReference>
<evidence type="ECO:0000256" key="5">
    <source>
        <dbReference type="SAM" id="SignalP"/>
    </source>
</evidence>
<dbReference type="SMART" id="SM00499">
    <property type="entry name" value="AAI"/>
    <property type="match status" value="1"/>
</dbReference>
<dbReference type="AlphaFoldDB" id="A0A0E0Q5L9"/>
<evidence type="ECO:0000256" key="3">
    <source>
        <dbReference type="ARBA" id="ARBA00022525"/>
    </source>
</evidence>
<dbReference type="HOGENOM" id="CLU_113497_0_0_1"/>
<feature type="region of interest" description="Disordered" evidence="4">
    <location>
        <begin position="136"/>
        <end position="211"/>
    </location>
</feature>
<dbReference type="InterPro" id="IPR036312">
    <property type="entry name" value="Bifun_inhib/LTP/seed_sf"/>
</dbReference>
<dbReference type="PANTHER" id="PTHR34481:SF8">
    <property type="entry name" value="SEED ALLERGENIC PROTEIN RAG1"/>
    <property type="match status" value="1"/>
</dbReference>
<dbReference type="Gene3D" id="1.10.110.10">
    <property type="entry name" value="Plant lipid-transfer and hydrophobic proteins"/>
    <property type="match status" value="1"/>
</dbReference>
<name>A0A0E0Q5L9_ORYRU</name>
<comment type="function">
    <text evidence="1">Seed storage protein.</text>
</comment>
<keyword evidence="8" id="KW-1185">Reference proteome</keyword>
<reference evidence="7" key="2">
    <citation type="submission" date="2015-06" db="UniProtKB">
        <authorList>
            <consortium name="EnsemblPlants"/>
        </authorList>
    </citation>
    <scope>IDENTIFICATION</scope>
</reference>
<protein>
    <recommendedName>
        <fullName evidence="6">Bifunctional inhibitor/plant lipid transfer protein/seed storage helical domain-containing protein</fullName>
    </recommendedName>
</protein>
<evidence type="ECO:0000313" key="8">
    <source>
        <dbReference type="Proteomes" id="UP000008022"/>
    </source>
</evidence>
<reference evidence="8" key="1">
    <citation type="submission" date="2013-06" db="EMBL/GenBank/DDBJ databases">
        <authorList>
            <person name="Zhao Q."/>
        </authorList>
    </citation>
    <scope>NUCLEOTIDE SEQUENCE</scope>
    <source>
        <strain evidence="8">cv. W1943</strain>
    </source>
</reference>
<keyword evidence="3" id="KW-0964">Secreted</keyword>
<dbReference type="Pfam" id="PF00234">
    <property type="entry name" value="Tryp_alpha_amyl"/>
    <property type="match status" value="1"/>
</dbReference>
<comment type="subcellular location">
    <subcellularLocation>
        <location evidence="2">Secreted</location>
    </subcellularLocation>
</comment>
<dbReference type="EnsemblPlants" id="ORUFI07G07240.1">
    <property type="protein sequence ID" value="ORUFI07G07240.1"/>
    <property type="gene ID" value="ORUFI07G07240"/>
</dbReference>
<feature type="domain" description="Bifunctional inhibitor/plant lipid transfer protein/seed storage helical" evidence="6">
    <location>
        <begin position="63"/>
        <end position="134"/>
    </location>
</feature>
<dbReference type="PANTHER" id="PTHR34481">
    <property type="entry name" value="TRYPSIN/FACTOR XIIA INHIBITOR-RELATED"/>
    <property type="match status" value="1"/>
</dbReference>
<dbReference type="Proteomes" id="UP000008022">
    <property type="component" value="Unassembled WGS sequence"/>
</dbReference>
<feature type="chain" id="PRO_5002370979" description="Bifunctional inhibitor/plant lipid transfer protein/seed storage helical domain-containing protein" evidence="5">
    <location>
        <begin position="26"/>
        <end position="211"/>
    </location>
</feature>
<dbReference type="Gramene" id="ORUFI07G07240.1">
    <property type="protein sequence ID" value="ORUFI07G07240.1"/>
    <property type="gene ID" value="ORUFI07G07240"/>
</dbReference>
<dbReference type="OMA" id="APRCRCD"/>
<accession>A0A0E0Q5L9</accession>
<dbReference type="GO" id="GO:0005576">
    <property type="term" value="C:extracellular region"/>
    <property type="evidence" value="ECO:0007669"/>
    <property type="project" value="UniProtKB-SubCell"/>
</dbReference>
<proteinExistence type="predicted"/>
<evidence type="ECO:0000256" key="1">
    <source>
        <dbReference type="ARBA" id="ARBA00003839"/>
    </source>
</evidence>
<evidence type="ECO:0000256" key="4">
    <source>
        <dbReference type="SAM" id="MobiDB-lite"/>
    </source>
</evidence>
<evidence type="ECO:0000256" key="2">
    <source>
        <dbReference type="ARBA" id="ARBA00004613"/>
    </source>
</evidence>
<evidence type="ECO:0000259" key="6">
    <source>
        <dbReference type="SMART" id="SM00499"/>
    </source>
</evidence>
<dbReference type="SUPFAM" id="SSF47699">
    <property type="entry name" value="Bifunctional inhibitor/lipid-transfer protein/seed storage 2S albumin"/>
    <property type="match status" value="1"/>
</dbReference>